<dbReference type="PANTHER" id="PTHR38037:SF1">
    <property type="entry name" value="ATP-DEPENDENT ZINC PROTEASE DOMAIN-CONTAINING PROTEIN-RELATED"/>
    <property type="match status" value="1"/>
</dbReference>
<dbReference type="AlphaFoldDB" id="A0A6L8W7M1"/>
<evidence type="ECO:0000259" key="1">
    <source>
        <dbReference type="Pfam" id="PF05618"/>
    </source>
</evidence>
<proteinExistence type="predicted"/>
<gene>
    <name evidence="2" type="ORF">GQE98_08430</name>
</gene>
<feature type="domain" description="Retropepsin-like aspartic endopeptidase" evidence="1">
    <location>
        <begin position="39"/>
        <end position="175"/>
    </location>
</feature>
<dbReference type="EMBL" id="WTUW01000002">
    <property type="protein sequence ID" value="MZR30659.1"/>
    <property type="molecule type" value="Genomic_DNA"/>
</dbReference>
<accession>A0A6L8W7M1</accession>
<dbReference type="Gene3D" id="2.40.70.10">
    <property type="entry name" value="Acid Proteases"/>
    <property type="match status" value="1"/>
</dbReference>
<dbReference type="PANTHER" id="PTHR38037">
    <property type="entry name" value="ZN_PROTEASE DOMAIN-CONTAINING PROTEIN"/>
    <property type="match status" value="1"/>
</dbReference>
<keyword evidence="2" id="KW-0645">Protease</keyword>
<sequence length="180" mass="20520">MRLRRKYPPRLRRIRPANPRIKVRSLPVVSTKSPKEKVVVGWREWVTFPGLLEEPVKAKIDSGARTSAIHAVDIQTFTERGAPHVSFILYPLQRRLKPAIKCVAEICDEREITSSTGHRHARYVIEVEARLGNVTWPIELTLADRAPMGFRLLLGRQALKGGFLINPNRSFIASKRIVKN</sequence>
<protein>
    <submittedName>
        <fullName evidence="2">ATP-dependent zinc protease</fullName>
    </submittedName>
</protein>
<dbReference type="Proteomes" id="UP000476030">
    <property type="component" value="Unassembled WGS sequence"/>
</dbReference>
<dbReference type="Pfam" id="PF05618">
    <property type="entry name" value="Zn_protease"/>
    <property type="match status" value="1"/>
</dbReference>
<keyword evidence="2" id="KW-0378">Hydrolase</keyword>
<dbReference type="GO" id="GO:0008233">
    <property type="term" value="F:peptidase activity"/>
    <property type="evidence" value="ECO:0007669"/>
    <property type="project" value="UniProtKB-KW"/>
</dbReference>
<evidence type="ECO:0000313" key="3">
    <source>
        <dbReference type="Proteomes" id="UP000476030"/>
    </source>
</evidence>
<dbReference type="GO" id="GO:0006508">
    <property type="term" value="P:proteolysis"/>
    <property type="evidence" value="ECO:0007669"/>
    <property type="project" value="UniProtKB-KW"/>
</dbReference>
<keyword evidence="3" id="KW-1185">Reference proteome</keyword>
<dbReference type="InterPro" id="IPR008503">
    <property type="entry name" value="Asp_endopeptidase"/>
</dbReference>
<organism evidence="2 3">
    <name type="scientific">Sneathiella litorea</name>
    <dbReference type="NCBI Taxonomy" id="2606216"/>
    <lineage>
        <taxon>Bacteria</taxon>
        <taxon>Pseudomonadati</taxon>
        <taxon>Pseudomonadota</taxon>
        <taxon>Alphaproteobacteria</taxon>
        <taxon>Sneathiellales</taxon>
        <taxon>Sneathiellaceae</taxon>
        <taxon>Sneathiella</taxon>
    </lineage>
</organism>
<name>A0A6L8W7M1_9PROT</name>
<dbReference type="SUPFAM" id="SSF50630">
    <property type="entry name" value="Acid proteases"/>
    <property type="match status" value="1"/>
</dbReference>
<comment type="caution">
    <text evidence="2">The sequence shown here is derived from an EMBL/GenBank/DDBJ whole genome shotgun (WGS) entry which is preliminary data.</text>
</comment>
<reference evidence="2 3" key="1">
    <citation type="submission" date="2019-12" db="EMBL/GenBank/DDBJ databases">
        <title>Snethiella sp. nov. sp. isolated from sea sand.</title>
        <authorList>
            <person name="Kim J."/>
            <person name="Jeong S.E."/>
            <person name="Jung H.S."/>
            <person name="Jeon C.O."/>
        </authorList>
    </citation>
    <scope>NUCLEOTIDE SEQUENCE [LARGE SCALE GENOMIC DNA]</scope>
    <source>
        <strain evidence="2 3">DP05</strain>
    </source>
</reference>
<dbReference type="InterPro" id="IPR021109">
    <property type="entry name" value="Peptidase_aspartic_dom_sf"/>
</dbReference>
<evidence type="ECO:0000313" key="2">
    <source>
        <dbReference type="EMBL" id="MZR30659.1"/>
    </source>
</evidence>